<dbReference type="EMBL" id="MLJW01006193">
    <property type="protein sequence ID" value="OIQ67035.1"/>
    <property type="molecule type" value="Genomic_DNA"/>
</dbReference>
<gene>
    <name evidence="2" type="ORF">GALL_513920</name>
</gene>
<proteinExistence type="predicted"/>
<evidence type="ECO:0000256" key="1">
    <source>
        <dbReference type="SAM" id="MobiDB-lite"/>
    </source>
</evidence>
<comment type="caution">
    <text evidence="2">The sequence shown here is derived from an EMBL/GenBank/DDBJ whole genome shotgun (WGS) entry which is preliminary data.</text>
</comment>
<dbReference type="AlphaFoldDB" id="A0A1J5PP20"/>
<accession>A0A1J5PP20</accession>
<evidence type="ECO:0000313" key="2">
    <source>
        <dbReference type="EMBL" id="OIQ67035.1"/>
    </source>
</evidence>
<reference evidence="2" key="1">
    <citation type="submission" date="2016-10" db="EMBL/GenBank/DDBJ databases">
        <title>Sequence of Gallionella enrichment culture.</title>
        <authorList>
            <person name="Poehlein A."/>
            <person name="Muehling M."/>
            <person name="Daniel R."/>
        </authorList>
    </citation>
    <scope>NUCLEOTIDE SEQUENCE</scope>
</reference>
<organism evidence="2">
    <name type="scientific">mine drainage metagenome</name>
    <dbReference type="NCBI Taxonomy" id="410659"/>
    <lineage>
        <taxon>unclassified sequences</taxon>
        <taxon>metagenomes</taxon>
        <taxon>ecological metagenomes</taxon>
    </lineage>
</organism>
<feature type="region of interest" description="Disordered" evidence="1">
    <location>
        <begin position="1"/>
        <end position="20"/>
    </location>
</feature>
<sequence length="79" mass="8221">MGSGTAQPRVGTRHDGGGGWYGSKPIAIGAVLYVMQTGVMIKAGAKVVNGFMLNRGYDKAIVAIGEVVMTGQIETVSRH</sequence>
<protein>
    <submittedName>
        <fullName evidence="2">Uncharacterized protein</fullName>
    </submittedName>
</protein>
<name>A0A1J5PP20_9ZZZZ</name>